<organism evidence="2 3">
    <name type="scientific">Megasphaera lornae</name>
    <dbReference type="NCBI Taxonomy" id="1000568"/>
    <lineage>
        <taxon>Bacteria</taxon>
        <taxon>Bacillati</taxon>
        <taxon>Bacillota</taxon>
        <taxon>Negativicutes</taxon>
        <taxon>Veillonellales</taxon>
        <taxon>Veillonellaceae</taxon>
        <taxon>Megasphaera</taxon>
    </lineage>
</organism>
<comment type="caution">
    <text evidence="2">The sequence shown here is derived from an EMBL/GenBank/DDBJ whole genome shotgun (WGS) entry which is preliminary data.</text>
</comment>
<protein>
    <submittedName>
        <fullName evidence="2">Uncharacterized protein</fullName>
    </submittedName>
</protein>
<gene>
    <name evidence="2" type="ORF">HMPREF1039_0624</name>
</gene>
<reference evidence="2 3" key="1">
    <citation type="submission" date="2011-04" db="EMBL/GenBank/DDBJ databases">
        <authorList>
            <person name="Harkins D.M."/>
            <person name="Madupu R."/>
            <person name="Durkin A.S."/>
            <person name="Torralba M."/>
            <person name="Methe B."/>
            <person name="Sutton G.G."/>
            <person name="Nelson K.E."/>
        </authorList>
    </citation>
    <scope>NUCLEOTIDE SEQUENCE [LARGE SCALE GENOMIC DNA]</scope>
    <source>
        <strain evidence="2 3">UPII 199-6</strain>
    </source>
</reference>
<dbReference type="EMBL" id="AFIJ01000045">
    <property type="protein sequence ID" value="EGL35078.1"/>
    <property type="molecule type" value="Genomic_DNA"/>
</dbReference>
<evidence type="ECO:0000256" key="1">
    <source>
        <dbReference type="SAM" id="Phobius"/>
    </source>
</evidence>
<accession>A0ABN0CYJ8</accession>
<feature type="transmembrane region" description="Helical" evidence="1">
    <location>
        <begin position="12"/>
        <end position="35"/>
    </location>
</feature>
<evidence type="ECO:0000313" key="2">
    <source>
        <dbReference type="EMBL" id="EGL35078.1"/>
    </source>
</evidence>
<dbReference type="Proteomes" id="UP000004018">
    <property type="component" value="Unassembled WGS sequence"/>
</dbReference>
<keyword evidence="1" id="KW-0472">Membrane</keyword>
<sequence length="48" mass="5449">MSRFYCIGKNRICKIYLLFFLNSYFIPPGICYTLIIVNGNRHSSTGGG</sequence>
<evidence type="ECO:0000313" key="3">
    <source>
        <dbReference type="Proteomes" id="UP000004018"/>
    </source>
</evidence>
<keyword evidence="1" id="KW-1133">Transmembrane helix</keyword>
<proteinExistence type="predicted"/>
<keyword evidence="3" id="KW-1185">Reference proteome</keyword>
<name>A0ABN0CYJ8_9FIRM</name>
<keyword evidence="1" id="KW-0812">Transmembrane</keyword>